<proteinExistence type="predicted"/>
<evidence type="ECO:0000259" key="1">
    <source>
        <dbReference type="Pfam" id="PF08241"/>
    </source>
</evidence>
<dbReference type="InterPro" id="IPR013216">
    <property type="entry name" value="Methyltransf_11"/>
</dbReference>
<dbReference type="AlphaFoldDB" id="A0AAP6ZWW2"/>
<gene>
    <name evidence="2" type="ORF">HMI46_13160</name>
</gene>
<keyword evidence="2" id="KW-0489">Methyltransferase</keyword>
<dbReference type="CDD" id="cd02440">
    <property type="entry name" value="AdoMet_MTases"/>
    <property type="match status" value="1"/>
</dbReference>
<dbReference type="InterPro" id="IPR029063">
    <property type="entry name" value="SAM-dependent_MTases_sf"/>
</dbReference>
<dbReference type="SUPFAM" id="SSF53335">
    <property type="entry name" value="S-adenosyl-L-methionine-dependent methyltransferases"/>
    <property type="match status" value="1"/>
</dbReference>
<reference evidence="2 3" key="1">
    <citation type="submission" date="2020-05" db="EMBL/GenBank/DDBJ databases">
        <title>Whole genome sequencing and identification of novel metabolites from Paenibacillus alvei strain JR949.</title>
        <authorList>
            <person name="Rajendhran J."/>
            <person name="Sree Pranav P."/>
            <person name="Mahalakshmi B."/>
            <person name="Karthikeyan R."/>
        </authorList>
    </citation>
    <scope>NUCLEOTIDE SEQUENCE [LARGE SCALE GENOMIC DNA]</scope>
    <source>
        <strain evidence="2 3">JR949</strain>
    </source>
</reference>
<dbReference type="InterPro" id="IPR050508">
    <property type="entry name" value="Methyltransf_Superfamily"/>
</dbReference>
<feature type="domain" description="Methyltransferase type 11" evidence="1">
    <location>
        <begin position="80"/>
        <end position="202"/>
    </location>
</feature>
<dbReference type="PANTHER" id="PTHR42912">
    <property type="entry name" value="METHYLTRANSFERASE"/>
    <property type="match status" value="1"/>
</dbReference>
<evidence type="ECO:0000313" key="2">
    <source>
        <dbReference type="EMBL" id="NOJ71505.1"/>
    </source>
</evidence>
<dbReference type="RefSeq" id="WP_171416954.1">
    <property type="nucleotide sequence ID" value="NZ_JABFOR010000014.1"/>
</dbReference>
<sequence length="291" mass="32628">MPTNPSKNHIPNPSQQDAALQQMNYKQIQSSMSNNPDHNNIYAQQAADYDRMIHYEDDKLEWKYSVQQVLATKPYDRIVELGAGTGRFTRVVLTEMANKEWPNGSYIALDASTAMLEQLKSNIENDALLGKITAPTAAKLHIQEAVHHKLPLADHSVDLIVAGWTVCYGVCEHNDPEQQAEAIARIMNELTRVLRPGGRIAIWETLGTGVPAPAVPASLQVYIQALEEQYGFHRTELSTSFRFPSMEEAKYITNWFFGSTACDLLTPDTDGSVVLPSYTGLWVWDKNKARH</sequence>
<accession>A0AAP6ZWW2</accession>
<dbReference type="Proteomes" id="UP000552038">
    <property type="component" value="Unassembled WGS sequence"/>
</dbReference>
<name>A0AAP6ZWW2_PAEAL</name>
<evidence type="ECO:0000313" key="3">
    <source>
        <dbReference type="Proteomes" id="UP000552038"/>
    </source>
</evidence>
<keyword evidence="2" id="KW-0808">Transferase</keyword>
<dbReference type="Pfam" id="PF08241">
    <property type="entry name" value="Methyltransf_11"/>
    <property type="match status" value="1"/>
</dbReference>
<dbReference type="GO" id="GO:0032259">
    <property type="term" value="P:methylation"/>
    <property type="evidence" value="ECO:0007669"/>
    <property type="project" value="UniProtKB-KW"/>
</dbReference>
<organism evidence="2 3">
    <name type="scientific">Paenibacillus alvei</name>
    <name type="common">Bacillus alvei</name>
    <dbReference type="NCBI Taxonomy" id="44250"/>
    <lineage>
        <taxon>Bacteria</taxon>
        <taxon>Bacillati</taxon>
        <taxon>Bacillota</taxon>
        <taxon>Bacilli</taxon>
        <taxon>Bacillales</taxon>
        <taxon>Paenibacillaceae</taxon>
        <taxon>Paenibacillus</taxon>
    </lineage>
</organism>
<dbReference type="Gene3D" id="3.40.50.150">
    <property type="entry name" value="Vaccinia Virus protein VP39"/>
    <property type="match status" value="1"/>
</dbReference>
<protein>
    <submittedName>
        <fullName evidence="2">Class I SAM-dependent methyltransferase</fullName>
    </submittedName>
</protein>
<dbReference type="EMBL" id="JABFOR010000014">
    <property type="protein sequence ID" value="NOJ71505.1"/>
    <property type="molecule type" value="Genomic_DNA"/>
</dbReference>
<dbReference type="GO" id="GO:0008757">
    <property type="term" value="F:S-adenosylmethionine-dependent methyltransferase activity"/>
    <property type="evidence" value="ECO:0007669"/>
    <property type="project" value="InterPro"/>
</dbReference>
<comment type="caution">
    <text evidence="2">The sequence shown here is derived from an EMBL/GenBank/DDBJ whole genome shotgun (WGS) entry which is preliminary data.</text>
</comment>